<keyword evidence="2" id="KW-1133">Transmembrane helix</keyword>
<evidence type="ECO:0000313" key="4">
    <source>
        <dbReference type="Proteomes" id="UP000215896"/>
    </source>
</evidence>
<feature type="compositionally biased region" description="Pro residues" evidence="1">
    <location>
        <begin position="123"/>
        <end position="140"/>
    </location>
</feature>
<keyword evidence="2" id="KW-0812">Transmembrane</keyword>
<feature type="compositionally biased region" description="Pro residues" evidence="1">
    <location>
        <begin position="197"/>
        <end position="212"/>
    </location>
</feature>
<dbReference type="AlphaFoldDB" id="A0A255GFQ0"/>
<feature type="compositionally biased region" description="Pro residues" evidence="1">
    <location>
        <begin position="41"/>
        <end position="58"/>
    </location>
</feature>
<keyword evidence="4" id="KW-1185">Reference proteome</keyword>
<protein>
    <submittedName>
        <fullName evidence="3">Uncharacterized protein</fullName>
    </submittedName>
</protein>
<evidence type="ECO:0000313" key="3">
    <source>
        <dbReference type="EMBL" id="OYO14252.1"/>
    </source>
</evidence>
<dbReference type="Proteomes" id="UP000215896">
    <property type="component" value="Unassembled WGS sequence"/>
</dbReference>
<feature type="region of interest" description="Disordered" evidence="1">
    <location>
        <begin position="1"/>
        <end position="223"/>
    </location>
</feature>
<sequence length="601" mass="62689">MWAPGAQPAERPSEEPPVGPAGEQPQPGSPQPEFPQQQEFPQPPVPPQQPYAQYPPPGEAYQPGPGEPFHPGPAPAEDHTHLSFPEPEPPQRYVIGPGYENQGYPGQGYPEPGHPEQGYQQQPGPPPPSPVLPGPDPMQPPASAYHPASAYQPGTTPVSASHPMSQASAPHPMSQASAPYPMSQASAPMPLNQPSATYPPQPGTPGGPPAWPPAGAKAVPNNKGKRNTNRAIAALVIGAVALAGVLLFGISQFQRASQSTASSAAAKELSRPAPPGWSQRFVWSTEIPVTGSVAVLDNRVAYIDGAGVLRVLNADTGQAVLSSTTNSVTKDAKPFLAVTQGVPVSGIVDGTNLLLWRLDNPGEEPRTITLAPKALLHSDGGGLLVSTGSEFWVVNAAGALAPVTLPPDHVALAATPDGNLLSSPPRGGWTINSPNPGTAPREVRPERTPDGTVGDMQVAWSARGVIAAWGDTADPARRTVALFDADSGKLLASGTLATDVVKSGLRLIVSPNREFASAGPLLARLSDGKTEVVDRWSSTLADAKNLYGTRDGNKMFWNGELQPLEMDAKAVVPWGMSAARYAIVMDPVDSTRVRLGALAEG</sequence>
<feature type="compositionally biased region" description="Polar residues" evidence="1">
    <location>
        <begin position="154"/>
        <end position="168"/>
    </location>
</feature>
<keyword evidence="2" id="KW-0472">Membrane</keyword>
<reference evidence="3 4" key="1">
    <citation type="submission" date="2017-07" db="EMBL/GenBank/DDBJ databases">
        <title>Draft whole genome sequences of clinical Proprionibacteriaceae strains.</title>
        <authorList>
            <person name="Bernier A.-M."/>
            <person name="Bernard K."/>
            <person name="Domingo M.-C."/>
        </authorList>
    </citation>
    <scope>NUCLEOTIDE SEQUENCE [LARGE SCALE GENOMIC DNA]</scope>
    <source>
        <strain evidence="3 4">NML 030167</strain>
    </source>
</reference>
<dbReference type="EMBL" id="NMVO01000012">
    <property type="protein sequence ID" value="OYO14252.1"/>
    <property type="molecule type" value="Genomic_DNA"/>
</dbReference>
<feature type="compositionally biased region" description="Low complexity" evidence="1">
    <location>
        <begin position="102"/>
        <end position="122"/>
    </location>
</feature>
<accession>A0A255GFQ0</accession>
<gene>
    <name evidence="3" type="ORF">CGZ94_06370</name>
</gene>
<evidence type="ECO:0000256" key="2">
    <source>
        <dbReference type="SAM" id="Phobius"/>
    </source>
</evidence>
<proteinExistence type="predicted"/>
<evidence type="ECO:0000256" key="1">
    <source>
        <dbReference type="SAM" id="MobiDB-lite"/>
    </source>
</evidence>
<feature type="compositionally biased region" description="Pro residues" evidence="1">
    <location>
        <begin position="65"/>
        <end position="74"/>
    </location>
</feature>
<dbReference type="InterPro" id="IPR011047">
    <property type="entry name" value="Quinoprotein_ADH-like_sf"/>
</dbReference>
<dbReference type="PRINTS" id="PR01217">
    <property type="entry name" value="PRICHEXTENSN"/>
</dbReference>
<feature type="region of interest" description="Disordered" evidence="1">
    <location>
        <begin position="419"/>
        <end position="452"/>
    </location>
</feature>
<dbReference type="SUPFAM" id="SSF50998">
    <property type="entry name" value="Quinoprotein alcohol dehydrogenase-like"/>
    <property type="match status" value="1"/>
</dbReference>
<comment type="caution">
    <text evidence="3">The sequence shown here is derived from an EMBL/GenBank/DDBJ whole genome shotgun (WGS) entry which is preliminary data.</text>
</comment>
<feature type="transmembrane region" description="Helical" evidence="2">
    <location>
        <begin position="231"/>
        <end position="250"/>
    </location>
</feature>
<organism evidence="3 4">
    <name type="scientific">Enemella evansiae</name>
    <dbReference type="NCBI Taxonomy" id="2016499"/>
    <lineage>
        <taxon>Bacteria</taxon>
        <taxon>Bacillati</taxon>
        <taxon>Actinomycetota</taxon>
        <taxon>Actinomycetes</taxon>
        <taxon>Propionibacteriales</taxon>
        <taxon>Propionibacteriaceae</taxon>
        <taxon>Enemella</taxon>
    </lineage>
</organism>
<feature type="compositionally biased region" description="Low complexity" evidence="1">
    <location>
        <begin position="141"/>
        <end position="153"/>
    </location>
</feature>
<name>A0A255GFQ0_9ACTN</name>